<dbReference type="Gene3D" id="3.30.470.20">
    <property type="entry name" value="ATP-grasp fold, B domain"/>
    <property type="match status" value="1"/>
</dbReference>
<dbReference type="EMBL" id="MU853797">
    <property type="protein sequence ID" value="KAK3940390.1"/>
    <property type="molecule type" value="Genomic_DNA"/>
</dbReference>
<dbReference type="GO" id="GO:0005524">
    <property type="term" value="F:ATP binding"/>
    <property type="evidence" value="ECO:0007669"/>
    <property type="project" value="UniProtKB-UniRule"/>
</dbReference>
<gene>
    <name evidence="6" type="ORF">QBC46DRAFT_385666</name>
</gene>
<sequence length="458" mass="49661">MSLPWIMEQPWRRRRVALVGGGFSYEFRQHLLSSAAGLGIDLIVLDKPGHWIQHHVRETGLVTEFQEVDLTVDNDLADRIVAAVKRCSLLVDGLTTFTDCFLCPTAKAATVLKLPAMPVNALEKSVDKALMRNLIPIPVAPNSLANRNGRDEGELDHPLIVKPARGGGSFGVHLATTREELQAALGSVQGFGKEPVIERYIGGPEVDVDVVLQDGRVLFVEVSDNLPTTAEGFPSPLGRPSWAETSIISPSGLPSDELKQLGRVISSHLLDLGYSTGLIHCEARVQRSKRAYRPDSSGYPSLRDVDGAEVGDPQICLIEINPRSPGAKAAVQSAYATGVDFQGLQLLAACGDTERLSALAHPFSKPKEWWGSGYIAAETGGKFSPVTLFEELQSTAPALMKYVVDWTVFFKPGDIVGDPADTGEFLSVAWFLACTDVSRAHLESILIRVRESVKFTIA</sequence>
<dbReference type="InterPro" id="IPR011095">
    <property type="entry name" value="Dala_Dala_lig_C"/>
</dbReference>
<evidence type="ECO:0000313" key="7">
    <source>
        <dbReference type="Proteomes" id="UP001303473"/>
    </source>
</evidence>
<dbReference type="Pfam" id="PF07478">
    <property type="entry name" value="Dala_Dala_lig_C"/>
    <property type="match status" value="1"/>
</dbReference>
<dbReference type="SUPFAM" id="SSF56059">
    <property type="entry name" value="Glutathione synthetase ATP-binding domain-like"/>
    <property type="match status" value="1"/>
</dbReference>
<dbReference type="AlphaFoldDB" id="A0AAN6N752"/>
<feature type="domain" description="ATP-grasp" evidence="5">
    <location>
        <begin position="127"/>
        <end position="350"/>
    </location>
</feature>
<dbReference type="PROSITE" id="PS50975">
    <property type="entry name" value="ATP_GRASP"/>
    <property type="match status" value="1"/>
</dbReference>
<evidence type="ECO:0000259" key="5">
    <source>
        <dbReference type="PROSITE" id="PS50975"/>
    </source>
</evidence>
<dbReference type="Gene3D" id="3.40.50.20">
    <property type="match status" value="1"/>
</dbReference>
<reference evidence="7" key="1">
    <citation type="journal article" date="2023" name="Mol. Phylogenet. Evol.">
        <title>Genome-scale phylogeny and comparative genomics of the fungal order Sordariales.</title>
        <authorList>
            <person name="Hensen N."/>
            <person name="Bonometti L."/>
            <person name="Westerberg I."/>
            <person name="Brannstrom I.O."/>
            <person name="Guillou S."/>
            <person name="Cros-Aarteil S."/>
            <person name="Calhoun S."/>
            <person name="Haridas S."/>
            <person name="Kuo A."/>
            <person name="Mondo S."/>
            <person name="Pangilinan J."/>
            <person name="Riley R."/>
            <person name="LaButti K."/>
            <person name="Andreopoulos B."/>
            <person name="Lipzen A."/>
            <person name="Chen C."/>
            <person name="Yan M."/>
            <person name="Daum C."/>
            <person name="Ng V."/>
            <person name="Clum A."/>
            <person name="Steindorff A."/>
            <person name="Ohm R.A."/>
            <person name="Martin F."/>
            <person name="Silar P."/>
            <person name="Natvig D.O."/>
            <person name="Lalanne C."/>
            <person name="Gautier V."/>
            <person name="Ament-Velasquez S.L."/>
            <person name="Kruys A."/>
            <person name="Hutchinson M.I."/>
            <person name="Powell A.J."/>
            <person name="Barry K."/>
            <person name="Miller A.N."/>
            <person name="Grigoriev I.V."/>
            <person name="Debuchy R."/>
            <person name="Gladieux P."/>
            <person name="Hiltunen Thoren M."/>
            <person name="Johannesson H."/>
        </authorList>
    </citation>
    <scope>NUCLEOTIDE SEQUENCE [LARGE SCALE GENOMIC DNA]</scope>
    <source>
        <strain evidence="7">CBS 340.73</strain>
    </source>
</reference>
<evidence type="ECO:0000313" key="6">
    <source>
        <dbReference type="EMBL" id="KAK3940390.1"/>
    </source>
</evidence>
<accession>A0AAN6N752</accession>
<keyword evidence="1" id="KW-0436">Ligase</keyword>
<evidence type="ECO:0000256" key="3">
    <source>
        <dbReference type="ARBA" id="ARBA00022840"/>
    </source>
</evidence>
<dbReference type="InterPro" id="IPR011761">
    <property type="entry name" value="ATP-grasp"/>
</dbReference>
<evidence type="ECO:0000256" key="4">
    <source>
        <dbReference type="PROSITE-ProRule" id="PRU00409"/>
    </source>
</evidence>
<proteinExistence type="predicted"/>
<evidence type="ECO:0000256" key="2">
    <source>
        <dbReference type="ARBA" id="ARBA00022741"/>
    </source>
</evidence>
<dbReference type="InterPro" id="IPR013815">
    <property type="entry name" value="ATP_grasp_subdomain_1"/>
</dbReference>
<comment type="caution">
    <text evidence="6">The sequence shown here is derived from an EMBL/GenBank/DDBJ whole genome shotgun (WGS) entry which is preliminary data.</text>
</comment>
<keyword evidence="2 4" id="KW-0547">Nucleotide-binding</keyword>
<name>A0AAN6N752_9PEZI</name>
<dbReference type="Proteomes" id="UP001303473">
    <property type="component" value="Unassembled WGS sequence"/>
</dbReference>
<dbReference type="Pfam" id="PF18130">
    <property type="entry name" value="ATPgrasp_N"/>
    <property type="match status" value="1"/>
</dbReference>
<organism evidence="6 7">
    <name type="scientific">Diplogelasinospora grovesii</name>
    <dbReference type="NCBI Taxonomy" id="303347"/>
    <lineage>
        <taxon>Eukaryota</taxon>
        <taxon>Fungi</taxon>
        <taxon>Dikarya</taxon>
        <taxon>Ascomycota</taxon>
        <taxon>Pezizomycotina</taxon>
        <taxon>Sordariomycetes</taxon>
        <taxon>Sordariomycetidae</taxon>
        <taxon>Sordariales</taxon>
        <taxon>Diplogelasinosporaceae</taxon>
        <taxon>Diplogelasinospora</taxon>
    </lineage>
</organism>
<keyword evidence="7" id="KW-1185">Reference proteome</keyword>
<dbReference type="GO" id="GO:0046872">
    <property type="term" value="F:metal ion binding"/>
    <property type="evidence" value="ECO:0007669"/>
    <property type="project" value="InterPro"/>
</dbReference>
<dbReference type="InterPro" id="IPR041472">
    <property type="entry name" value="BL00235/CARNS1_N"/>
</dbReference>
<dbReference type="InterPro" id="IPR052032">
    <property type="entry name" value="ATP-dep_AA_Ligase"/>
</dbReference>
<dbReference type="PANTHER" id="PTHR43585">
    <property type="entry name" value="FUMIPYRROLE BIOSYNTHESIS PROTEIN C"/>
    <property type="match status" value="1"/>
</dbReference>
<dbReference type="PANTHER" id="PTHR43585:SF2">
    <property type="entry name" value="ATP-GRASP ENZYME FSQD"/>
    <property type="match status" value="1"/>
</dbReference>
<protein>
    <recommendedName>
        <fullName evidence="5">ATP-grasp domain-containing protein</fullName>
    </recommendedName>
</protein>
<dbReference type="Gene3D" id="3.30.1490.20">
    <property type="entry name" value="ATP-grasp fold, A domain"/>
    <property type="match status" value="1"/>
</dbReference>
<dbReference type="GO" id="GO:0008716">
    <property type="term" value="F:D-alanine-D-alanine ligase activity"/>
    <property type="evidence" value="ECO:0007669"/>
    <property type="project" value="InterPro"/>
</dbReference>
<evidence type="ECO:0000256" key="1">
    <source>
        <dbReference type="ARBA" id="ARBA00022598"/>
    </source>
</evidence>
<keyword evidence="3 4" id="KW-0067">ATP-binding</keyword>